<dbReference type="KEGG" id="amex:103029364"/>
<name>A0A8T2M3R4_ASTMX</name>
<dbReference type="InterPro" id="IPR030417">
    <property type="entry name" value="MS4A"/>
</dbReference>
<evidence type="ECO:0000256" key="3">
    <source>
        <dbReference type="ARBA" id="ARBA00022692"/>
    </source>
</evidence>
<comment type="similarity">
    <text evidence="2">Belongs to the MS4A family.</text>
</comment>
<dbReference type="PANTHER" id="PTHR23320">
    <property type="entry name" value="MEMBRANE-SPANNING 4-DOMAINS SUBFAMILY A MS4A -RELATED"/>
    <property type="match status" value="1"/>
</dbReference>
<evidence type="ECO:0000256" key="7">
    <source>
        <dbReference type="SAM" id="Phobius"/>
    </source>
</evidence>
<evidence type="ECO:0000313" key="9">
    <source>
        <dbReference type="Proteomes" id="UP000752171"/>
    </source>
</evidence>
<dbReference type="Pfam" id="PF04103">
    <property type="entry name" value="CD20"/>
    <property type="match status" value="1"/>
</dbReference>
<evidence type="ECO:0000256" key="4">
    <source>
        <dbReference type="ARBA" id="ARBA00022989"/>
    </source>
</evidence>
<feature type="transmembrane region" description="Helical" evidence="7">
    <location>
        <begin position="57"/>
        <end position="81"/>
    </location>
</feature>
<gene>
    <name evidence="8" type="primary">MS4A15</name>
    <name evidence="8" type="ORF">AMEX_G8979</name>
</gene>
<evidence type="ECO:0000313" key="8">
    <source>
        <dbReference type="EMBL" id="KAG9276652.1"/>
    </source>
</evidence>
<dbReference type="EMBL" id="JAICCE010000006">
    <property type="protein sequence ID" value="KAG9276652.1"/>
    <property type="molecule type" value="Genomic_DNA"/>
</dbReference>
<evidence type="ECO:0000256" key="5">
    <source>
        <dbReference type="ARBA" id="ARBA00023136"/>
    </source>
</evidence>
<organism evidence="8 9">
    <name type="scientific">Astyanax mexicanus</name>
    <name type="common">Blind cave fish</name>
    <name type="synonym">Astyanax fasciatus mexicanus</name>
    <dbReference type="NCBI Taxonomy" id="7994"/>
    <lineage>
        <taxon>Eukaryota</taxon>
        <taxon>Metazoa</taxon>
        <taxon>Chordata</taxon>
        <taxon>Craniata</taxon>
        <taxon>Vertebrata</taxon>
        <taxon>Euteleostomi</taxon>
        <taxon>Actinopterygii</taxon>
        <taxon>Neopterygii</taxon>
        <taxon>Teleostei</taxon>
        <taxon>Ostariophysi</taxon>
        <taxon>Characiformes</taxon>
        <taxon>Characoidei</taxon>
        <taxon>Acestrorhamphidae</taxon>
        <taxon>Acestrorhamphinae</taxon>
        <taxon>Astyanax</taxon>
    </lineage>
</organism>
<evidence type="ECO:0000256" key="1">
    <source>
        <dbReference type="ARBA" id="ARBA00004141"/>
    </source>
</evidence>
<feature type="transmembrane region" description="Helical" evidence="7">
    <location>
        <begin position="117"/>
        <end position="139"/>
    </location>
</feature>
<feature type="transmembrane region" description="Helical" evidence="7">
    <location>
        <begin position="159"/>
        <end position="191"/>
    </location>
</feature>
<comment type="subcellular location">
    <subcellularLocation>
        <location evidence="1">Membrane</location>
        <topology evidence="1">Multi-pass membrane protein</topology>
    </subcellularLocation>
</comment>
<keyword evidence="4 7" id="KW-1133">Transmembrane helix</keyword>
<proteinExistence type="inferred from homology"/>
<protein>
    <submittedName>
        <fullName evidence="8">Membrane-spanning 4-domains subfamily A member 15-like</fullName>
    </submittedName>
</protein>
<sequence>MATSVSTAAHGVRVVTHIIPLETPEPPCPTQSKDSKQSENKPSKPSMTSTFLRGVPVALGTVQIFVGLVMAALGTITWVSGVLRGEVPLGLGISFFICGSVSLAANKGTSPGLIKSALALNIIGAMLASAGVCYFAYVLAIPPNLDGCGQSQYYNCTNIAWTLTSLILGVKITLLVLCVLEVCVCTSLAVFSAMAIHQASVTKTVDGVQTAVAVCYSGHEPLLNGEGEDVNTFGQPPAYQP</sequence>
<accession>A0A8T2M3R4</accession>
<evidence type="ECO:0000256" key="6">
    <source>
        <dbReference type="SAM" id="MobiDB-lite"/>
    </source>
</evidence>
<evidence type="ECO:0000256" key="2">
    <source>
        <dbReference type="ARBA" id="ARBA00009565"/>
    </source>
</evidence>
<feature type="transmembrane region" description="Helical" evidence="7">
    <location>
        <begin position="87"/>
        <end position="105"/>
    </location>
</feature>
<dbReference type="GO" id="GO:0016020">
    <property type="term" value="C:membrane"/>
    <property type="evidence" value="ECO:0007669"/>
    <property type="project" value="UniProtKB-SubCell"/>
</dbReference>
<dbReference type="InterPro" id="IPR007237">
    <property type="entry name" value="CD20-like"/>
</dbReference>
<feature type="region of interest" description="Disordered" evidence="6">
    <location>
        <begin position="21"/>
        <end position="48"/>
    </location>
</feature>
<keyword evidence="5 7" id="KW-0472">Membrane</keyword>
<feature type="compositionally biased region" description="Basic and acidic residues" evidence="6">
    <location>
        <begin position="33"/>
        <end position="42"/>
    </location>
</feature>
<reference evidence="8 9" key="1">
    <citation type="submission" date="2021-07" db="EMBL/GenBank/DDBJ databases">
        <authorList>
            <person name="Imarazene B."/>
            <person name="Zahm M."/>
            <person name="Klopp C."/>
            <person name="Cabau C."/>
            <person name="Beille S."/>
            <person name="Jouanno E."/>
            <person name="Castinel A."/>
            <person name="Lluch J."/>
            <person name="Gil L."/>
            <person name="Kuchtly C."/>
            <person name="Lopez Roques C."/>
            <person name="Donnadieu C."/>
            <person name="Parrinello H."/>
            <person name="Journot L."/>
            <person name="Du K."/>
            <person name="Schartl M."/>
            <person name="Retaux S."/>
            <person name="Guiguen Y."/>
        </authorList>
    </citation>
    <scope>NUCLEOTIDE SEQUENCE [LARGE SCALE GENOMIC DNA]</scope>
    <source>
        <strain evidence="8">Pach_M1</strain>
        <tissue evidence="8">Testis</tissue>
    </source>
</reference>
<comment type="caution">
    <text evidence="8">The sequence shown here is derived from an EMBL/GenBank/DDBJ whole genome shotgun (WGS) entry which is preliminary data.</text>
</comment>
<dbReference type="Proteomes" id="UP000752171">
    <property type="component" value="Unassembled WGS sequence"/>
</dbReference>
<dbReference type="AlphaFoldDB" id="A0A8T2M3R4"/>
<keyword evidence="3 7" id="KW-0812">Transmembrane</keyword>
<dbReference type="PANTHER" id="PTHR23320:SF128">
    <property type="entry name" value="MEMBRANE-SPANNING 4-DOMAINS SUBFAMILY A MEMBER 4A"/>
    <property type="match status" value="1"/>
</dbReference>